<dbReference type="Gene3D" id="3.40.50.150">
    <property type="entry name" value="Vaccinia Virus protein VP39"/>
    <property type="match status" value="1"/>
</dbReference>
<evidence type="ECO:0000256" key="3">
    <source>
        <dbReference type="ARBA" id="ARBA00022679"/>
    </source>
</evidence>
<protein>
    <recommendedName>
        <fullName evidence="5">Chemotaxis protein methyltransferase</fullName>
        <ecNumber evidence="5">2.1.1.80</ecNumber>
    </recommendedName>
</protein>
<evidence type="ECO:0000256" key="2">
    <source>
        <dbReference type="ARBA" id="ARBA00022603"/>
    </source>
</evidence>
<reference evidence="8 9" key="1">
    <citation type="journal article" date="2014" name="ISME J.">
        <title>Candidatus Competibacter-lineage genomes retrieved from metagenomes reveal functional metabolic diversity.</title>
        <authorList>
            <person name="McIlroy S.J."/>
            <person name="Albertsen M."/>
            <person name="Andresen E.K."/>
            <person name="Saunders A.M."/>
            <person name="Kristiansen R."/>
            <person name="Stokholm-Bjerregaard M."/>
            <person name="Nielsen K.L."/>
            <person name="Nielsen P.H."/>
        </authorList>
    </citation>
    <scope>NUCLEOTIDE SEQUENCE [LARGE SCALE GENOMIC DNA]</scope>
    <source>
        <strain evidence="8 9">Run_B_J11</strain>
    </source>
</reference>
<dbReference type="AlphaFoldDB" id="A0A7U7J3V0"/>
<keyword evidence="3 5" id="KW-0808">Transferase</keyword>
<feature type="binding site" evidence="6">
    <location>
        <position position="123"/>
    </location>
    <ligand>
        <name>S-adenosyl-L-methionine</name>
        <dbReference type="ChEBI" id="CHEBI:59789"/>
    </ligand>
</feature>
<dbReference type="Pfam" id="PF03705">
    <property type="entry name" value="CheR_N"/>
    <property type="match status" value="1"/>
</dbReference>
<dbReference type="EC" id="2.1.1.80" evidence="5"/>
<feature type="binding site" evidence="6">
    <location>
        <position position="148"/>
    </location>
    <ligand>
        <name>S-adenosyl-L-methionine</name>
        <dbReference type="ChEBI" id="CHEBI:59789"/>
    </ligand>
</feature>
<feature type="domain" description="CheR-type methyltransferase" evidence="7">
    <location>
        <begin position="1"/>
        <end position="278"/>
    </location>
</feature>
<dbReference type="InterPro" id="IPR000780">
    <property type="entry name" value="CheR_MeTrfase"/>
</dbReference>
<feature type="binding site" evidence="6">
    <location>
        <begin position="206"/>
        <end position="207"/>
    </location>
    <ligand>
        <name>S-adenosyl-L-methionine</name>
        <dbReference type="ChEBI" id="CHEBI:59789"/>
    </ligand>
</feature>
<dbReference type="PANTHER" id="PTHR24422:SF19">
    <property type="entry name" value="CHEMOTAXIS PROTEIN METHYLTRANSFERASE"/>
    <property type="match status" value="1"/>
</dbReference>
<dbReference type="EMBL" id="CBTK010000085">
    <property type="protein sequence ID" value="CDH44580.1"/>
    <property type="molecule type" value="Genomic_DNA"/>
</dbReference>
<dbReference type="InterPro" id="IPR022642">
    <property type="entry name" value="CheR_C"/>
</dbReference>
<evidence type="ECO:0000256" key="1">
    <source>
        <dbReference type="ARBA" id="ARBA00001541"/>
    </source>
</evidence>
<dbReference type="PANTHER" id="PTHR24422">
    <property type="entry name" value="CHEMOTAXIS PROTEIN METHYLTRANSFERASE"/>
    <property type="match status" value="1"/>
</dbReference>
<keyword evidence="2 5" id="KW-0489">Methyltransferase</keyword>
<keyword evidence="9" id="KW-1185">Reference proteome</keyword>
<dbReference type="InterPro" id="IPR026024">
    <property type="entry name" value="Chemotaxis_MeTrfase_CheR"/>
</dbReference>
<feature type="binding site" evidence="6">
    <location>
        <position position="78"/>
    </location>
    <ligand>
        <name>S-adenosyl-L-methionine</name>
        <dbReference type="ChEBI" id="CHEBI:59789"/>
    </ligand>
</feature>
<dbReference type="GO" id="GO:0032259">
    <property type="term" value="P:methylation"/>
    <property type="evidence" value="ECO:0007669"/>
    <property type="project" value="UniProtKB-KW"/>
</dbReference>
<dbReference type="Pfam" id="PF01739">
    <property type="entry name" value="CheR"/>
    <property type="match status" value="1"/>
</dbReference>
<dbReference type="SMART" id="SM00138">
    <property type="entry name" value="MeTrc"/>
    <property type="match status" value="1"/>
</dbReference>
<comment type="caution">
    <text evidence="8">The sequence shown here is derived from an EMBL/GenBank/DDBJ whole genome shotgun (WGS) entry which is preliminary data.</text>
</comment>
<feature type="binding site" evidence="6">
    <location>
        <position position="80"/>
    </location>
    <ligand>
        <name>S-adenosyl-L-methionine</name>
        <dbReference type="ChEBI" id="CHEBI:59789"/>
    </ligand>
</feature>
<dbReference type="PROSITE" id="PS50123">
    <property type="entry name" value="CHER"/>
    <property type="match status" value="1"/>
</dbReference>
<keyword evidence="4 5" id="KW-0949">S-adenosyl-L-methionine</keyword>
<evidence type="ECO:0000259" key="7">
    <source>
        <dbReference type="PROSITE" id="PS50123"/>
    </source>
</evidence>
<comment type="function">
    <text evidence="5">Methylation of the membrane-bound methyl-accepting chemotaxis proteins (MCP) to form gamma-glutamyl methyl ester residues in MCP.</text>
</comment>
<feature type="binding site" evidence="6">
    <location>
        <begin position="223"/>
        <end position="224"/>
    </location>
    <ligand>
        <name>S-adenosyl-L-methionine</name>
        <dbReference type="ChEBI" id="CHEBI:59789"/>
    </ligand>
</feature>
<dbReference type="PIRSF" id="PIRSF000410">
    <property type="entry name" value="CheR"/>
    <property type="match status" value="1"/>
</dbReference>
<name>A0A7U7J3V0_9GAMM</name>
<dbReference type="InterPro" id="IPR029063">
    <property type="entry name" value="SAM-dependent_MTases_sf"/>
</dbReference>
<dbReference type="Gene3D" id="1.10.155.10">
    <property type="entry name" value="Chemotaxis receptor methyltransferase CheR, N-terminal domain"/>
    <property type="match status" value="1"/>
</dbReference>
<comment type="catalytic activity">
    <reaction evidence="1 5">
        <text>L-glutamyl-[protein] + S-adenosyl-L-methionine = [protein]-L-glutamate 5-O-methyl ester + S-adenosyl-L-homocysteine</text>
        <dbReference type="Rhea" id="RHEA:24452"/>
        <dbReference type="Rhea" id="RHEA-COMP:10208"/>
        <dbReference type="Rhea" id="RHEA-COMP:10311"/>
        <dbReference type="ChEBI" id="CHEBI:29973"/>
        <dbReference type="ChEBI" id="CHEBI:57856"/>
        <dbReference type="ChEBI" id="CHEBI:59789"/>
        <dbReference type="ChEBI" id="CHEBI:82795"/>
        <dbReference type="EC" id="2.1.1.80"/>
    </reaction>
</comment>
<evidence type="ECO:0000256" key="6">
    <source>
        <dbReference type="PIRSR" id="PIRSR000410-1"/>
    </source>
</evidence>
<dbReference type="PRINTS" id="PR00996">
    <property type="entry name" value="CHERMTFRASE"/>
</dbReference>
<organism evidence="8 9">
    <name type="scientific">Candidatus Contendobacter odensis Run_B_J11</name>
    <dbReference type="NCBI Taxonomy" id="1400861"/>
    <lineage>
        <taxon>Bacteria</taxon>
        <taxon>Pseudomonadati</taxon>
        <taxon>Pseudomonadota</taxon>
        <taxon>Gammaproteobacteria</taxon>
        <taxon>Candidatus Competibacteraceae</taxon>
        <taxon>Candidatus Contendibacter</taxon>
    </lineage>
</organism>
<evidence type="ECO:0000313" key="9">
    <source>
        <dbReference type="Proteomes" id="UP000019184"/>
    </source>
</evidence>
<dbReference type="InterPro" id="IPR022641">
    <property type="entry name" value="CheR_N"/>
</dbReference>
<evidence type="ECO:0000313" key="8">
    <source>
        <dbReference type="EMBL" id="CDH44580.1"/>
    </source>
</evidence>
<dbReference type="SUPFAM" id="SSF53335">
    <property type="entry name" value="S-adenosyl-L-methionine-dependent methyltransferases"/>
    <property type="match status" value="1"/>
</dbReference>
<gene>
    <name evidence="8" type="primary">cheR</name>
    <name evidence="8" type="ORF">BN874_1750008</name>
</gene>
<dbReference type="InterPro" id="IPR036804">
    <property type="entry name" value="CheR_N_sf"/>
</dbReference>
<dbReference type="GO" id="GO:0008983">
    <property type="term" value="F:protein-glutamate O-methyltransferase activity"/>
    <property type="evidence" value="ECO:0007669"/>
    <property type="project" value="UniProtKB-EC"/>
</dbReference>
<dbReference type="Proteomes" id="UP000019184">
    <property type="component" value="Unassembled WGS sequence"/>
</dbReference>
<dbReference type="SUPFAM" id="SSF47757">
    <property type="entry name" value="Chemotaxis receptor methyltransferase CheR, N-terminal domain"/>
    <property type="match status" value="1"/>
</dbReference>
<dbReference type="OrthoDB" id="9816309at2"/>
<evidence type="ECO:0000256" key="5">
    <source>
        <dbReference type="PIRNR" id="PIRNR000410"/>
    </source>
</evidence>
<sequence length="278" mass="32212">MASGEFEFSDQDFQHIRRIINEVAGISLADGKRELVYSRLSRRLRQLGLRRFEEYCTLLESGNDTAELSEFVNALTTNLTSFFREPHHFDFLAGELLPTLTRERGFANRRLRIWSAGCSTGEEPYTIAMVLRETLPAVGWDIKILATDLDSNVLATAQRGIYDWDRVKDLSEARRRRWFLKGCGAQEGQVRVAPALCDLITFRRLNLMEEWPMRGAFDIVFCRNVVIYFDKPTQQVLFDRFADRLIEQGHLFVGHSESLFKVTERFAPLGKTIYRRCI</sequence>
<dbReference type="InterPro" id="IPR050903">
    <property type="entry name" value="Bact_Chemotaxis_MeTrfase"/>
</dbReference>
<proteinExistence type="predicted"/>
<accession>A0A7U7J3V0</accession>
<dbReference type="RefSeq" id="WP_034431764.1">
    <property type="nucleotide sequence ID" value="NZ_CBTK010000085.1"/>
</dbReference>
<feature type="binding site" evidence="6">
    <location>
        <position position="84"/>
    </location>
    <ligand>
        <name>S-adenosyl-L-methionine</name>
        <dbReference type="ChEBI" id="CHEBI:59789"/>
    </ligand>
</feature>
<evidence type="ECO:0000256" key="4">
    <source>
        <dbReference type="ARBA" id="ARBA00022691"/>
    </source>
</evidence>